<comment type="cofactor">
    <cofactor evidence="2 8">
        <name>a divalent metal cation</name>
        <dbReference type="ChEBI" id="CHEBI:60240"/>
    </cofactor>
</comment>
<protein>
    <recommendedName>
        <fullName evidence="8">Trehalose 6-phosphate phosphatase</fullName>
        <ecNumber evidence="8">3.1.3.12</ecNumber>
    </recommendedName>
</protein>
<dbReference type="NCBIfam" id="TIGR00685">
    <property type="entry name" value="T6PP"/>
    <property type="match status" value="2"/>
</dbReference>
<dbReference type="InterPro" id="IPR036412">
    <property type="entry name" value="HAD-like_sf"/>
</dbReference>
<dbReference type="FunFam" id="3.40.50.1000:FF:000073">
    <property type="entry name" value="Trehalose 6-phosphate phosphatase"/>
    <property type="match status" value="1"/>
</dbReference>
<dbReference type="InterPro" id="IPR023214">
    <property type="entry name" value="HAD_sf"/>
</dbReference>
<reference evidence="9" key="1">
    <citation type="submission" date="2020-08" db="EMBL/GenBank/DDBJ databases">
        <title>Plant Genome Project.</title>
        <authorList>
            <person name="Zhang R.-G."/>
        </authorList>
    </citation>
    <scope>NUCLEOTIDE SEQUENCE</scope>
    <source>
        <strain evidence="9">WSP0</strain>
        <tissue evidence="9">Leaf</tissue>
    </source>
</reference>
<dbReference type="InterPro" id="IPR003337">
    <property type="entry name" value="Trehalose_PPase"/>
</dbReference>
<dbReference type="NCBIfam" id="TIGR01484">
    <property type="entry name" value="HAD-SF-IIB"/>
    <property type="match status" value="2"/>
</dbReference>
<dbReference type="Gene3D" id="3.40.50.1000">
    <property type="entry name" value="HAD superfamily/HAD-like"/>
    <property type="match status" value="2"/>
</dbReference>
<dbReference type="FunFam" id="3.30.70.1020:FF:000004">
    <property type="entry name" value="Trehalose 6-phosphate phosphatase"/>
    <property type="match status" value="2"/>
</dbReference>
<proteinExistence type="inferred from homology"/>
<evidence type="ECO:0000256" key="2">
    <source>
        <dbReference type="ARBA" id="ARBA00001968"/>
    </source>
</evidence>
<dbReference type="AlphaFoldDB" id="A0AAV6L2A0"/>
<comment type="pathway">
    <text evidence="3 8">Glycan biosynthesis; trehalose biosynthesis.</text>
</comment>
<dbReference type="PANTHER" id="PTHR43768">
    <property type="entry name" value="TREHALOSE 6-PHOSPHATE PHOSPHATASE"/>
    <property type="match status" value="1"/>
</dbReference>
<dbReference type="Gene3D" id="3.30.70.1020">
    <property type="entry name" value="Trehalose-6-phosphate phosphatase related protein, domain 2"/>
    <property type="match status" value="2"/>
</dbReference>
<organism evidence="9 10">
    <name type="scientific">Rhododendron griersonianum</name>
    <dbReference type="NCBI Taxonomy" id="479676"/>
    <lineage>
        <taxon>Eukaryota</taxon>
        <taxon>Viridiplantae</taxon>
        <taxon>Streptophyta</taxon>
        <taxon>Embryophyta</taxon>
        <taxon>Tracheophyta</taxon>
        <taxon>Spermatophyta</taxon>
        <taxon>Magnoliopsida</taxon>
        <taxon>eudicotyledons</taxon>
        <taxon>Gunneridae</taxon>
        <taxon>Pentapetalae</taxon>
        <taxon>asterids</taxon>
        <taxon>Ericales</taxon>
        <taxon>Ericaceae</taxon>
        <taxon>Ericoideae</taxon>
        <taxon>Rhodoreae</taxon>
        <taxon>Rhododendron</taxon>
    </lineage>
</organism>
<dbReference type="GO" id="GO:0004805">
    <property type="term" value="F:trehalose-phosphatase activity"/>
    <property type="evidence" value="ECO:0007669"/>
    <property type="project" value="UniProtKB-EC"/>
</dbReference>
<gene>
    <name evidence="9" type="ORF">RHGRI_008662</name>
</gene>
<sequence length="566" mass="64299">MRGSLAKLYQAMGFQRAVANVEDIESISKARHDRDGAASLTNDHPSALRCFKGMLSSAKGKRFVVFLDYDGTLSPIVNDPDCAFMSDPMRSAVREVAKRFPTAIISGRSRDKVHEFVKLDEVYYAGSHGMDIRGPPQQVKTYDSKYQTKALDKKGNEFIIFQPALEFLPAIKEMLKELEKQARGIQGAVIEDNRFCVSVHYRHVQESDYGLLHEKVQSVLGKYPHFHLTRGKKVMEIRPSIKWNKGHALEYLLDTLGFTGTDNVLPVYIGDDRTDEDAFKNEHPSALRSFKGMMNSAKGKKIVVFLDYDGTLSPIVNDPAHAFMSDPHANERTNDNKKLRVQMRSAVREVAKRFPTAVISGRCRDKVYEFVKLDEVYYAGSHGMDIRGPPPQQQLNSYDGKYQTCRALDKMMLKELDKKTRGIQGVVIEDNRFCVSVHYRHVQESDFALLHKKVQSVLGKYPQFHLTRGKKVMEIRPSIKWNKGHALEYLLDTLGFMGSDNVFPIHIGDDRTDEDAFKVLKSKGLGRPIIVSSVPRDTMASHSLRDPSEVLSFLRRLARWTENSTY</sequence>
<dbReference type="InterPro" id="IPR006379">
    <property type="entry name" value="HAD-SF_hydro_IIB"/>
</dbReference>
<dbReference type="EMBL" id="JACTNZ010000003">
    <property type="protein sequence ID" value="KAG5558781.1"/>
    <property type="molecule type" value="Genomic_DNA"/>
</dbReference>
<evidence type="ECO:0000256" key="1">
    <source>
        <dbReference type="ARBA" id="ARBA00000500"/>
    </source>
</evidence>
<keyword evidence="10" id="KW-1185">Reference proteome</keyword>
<evidence type="ECO:0000256" key="3">
    <source>
        <dbReference type="ARBA" id="ARBA00005199"/>
    </source>
</evidence>
<keyword evidence="5 8" id="KW-0378">Hydrolase</keyword>
<evidence type="ECO:0000256" key="7">
    <source>
        <dbReference type="ARBA" id="ARBA00025274"/>
    </source>
</evidence>
<comment type="catalytic activity">
    <reaction evidence="1 8">
        <text>alpha,alpha-trehalose 6-phosphate + H2O = alpha,alpha-trehalose + phosphate</text>
        <dbReference type="Rhea" id="RHEA:23420"/>
        <dbReference type="ChEBI" id="CHEBI:15377"/>
        <dbReference type="ChEBI" id="CHEBI:16551"/>
        <dbReference type="ChEBI" id="CHEBI:43474"/>
        <dbReference type="ChEBI" id="CHEBI:58429"/>
        <dbReference type="EC" id="3.1.3.12"/>
    </reaction>
</comment>
<name>A0AAV6L2A0_9ERIC</name>
<dbReference type="EC" id="3.1.3.12" evidence="8"/>
<evidence type="ECO:0000256" key="4">
    <source>
        <dbReference type="ARBA" id="ARBA00008770"/>
    </source>
</evidence>
<comment type="function">
    <text evidence="7">Removes the phosphate from trehalose 6-phosphate to produce free trehalose. Trehalose accumulation in plant may improve abiotic stress tolerance.</text>
</comment>
<dbReference type="GO" id="GO:0005992">
    <property type="term" value="P:trehalose biosynthetic process"/>
    <property type="evidence" value="ECO:0007669"/>
    <property type="project" value="InterPro"/>
</dbReference>
<evidence type="ECO:0000256" key="6">
    <source>
        <dbReference type="ARBA" id="ARBA00023016"/>
    </source>
</evidence>
<evidence type="ECO:0000313" key="9">
    <source>
        <dbReference type="EMBL" id="KAG5558781.1"/>
    </source>
</evidence>
<keyword evidence="6" id="KW-0346">Stress response</keyword>
<dbReference type="InterPro" id="IPR044651">
    <property type="entry name" value="OTSB-like"/>
</dbReference>
<comment type="caution">
    <text evidence="9">The sequence shown here is derived from an EMBL/GenBank/DDBJ whole genome shotgun (WGS) entry which is preliminary data.</text>
</comment>
<evidence type="ECO:0000256" key="8">
    <source>
        <dbReference type="RuleBase" id="RU361117"/>
    </source>
</evidence>
<dbReference type="Pfam" id="PF02358">
    <property type="entry name" value="Trehalose_PPase"/>
    <property type="match status" value="2"/>
</dbReference>
<evidence type="ECO:0000256" key="5">
    <source>
        <dbReference type="ARBA" id="ARBA00022801"/>
    </source>
</evidence>
<evidence type="ECO:0000313" key="10">
    <source>
        <dbReference type="Proteomes" id="UP000823749"/>
    </source>
</evidence>
<accession>A0AAV6L2A0</accession>
<dbReference type="Proteomes" id="UP000823749">
    <property type="component" value="Chromosome 3"/>
</dbReference>
<comment type="similarity">
    <text evidence="4 8">Belongs to the trehalose phosphatase family.</text>
</comment>
<dbReference type="SUPFAM" id="SSF56784">
    <property type="entry name" value="HAD-like"/>
    <property type="match status" value="2"/>
</dbReference>
<dbReference type="PANTHER" id="PTHR43768:SF30">
    <property type="entry name" value="TREHALOSE 6-PHOSPHATE PHOSPHATASE"/>
    <property type="match status" value="1"/>
</dbReference>